<accession>A0AAN8FTH2</accession>
<keyword evidence="2" id="KW-1185">Reference proteome</keyword>
<dbReference type="Proteomes" id="UP001331761">
    <property type="component" value="Unassembled WGS sequence"/>
</dbReference>
<evidence type="ECO:0000313" key="2">
    <source>
        <dbReference type="Proteomes" id="UP001331761"/>
    </source>
</evidence>
<comment type="caution">
    <text evidence="1">The sequence shown here is derived from an EMBL/GenBank/DDBJ whole genome shotgun (WGS) entry which is preliminary data.</text>
</comment>
<proteinExistence type="predicted"/>
<protein>
    <submittedName>
        <fullName evidence="1">Uncharacterized protein</fullName>
    </submittedName>
</protein>
<dbReference type="EMBL" id="WIXE01003028">
    <property type="protein sequence ID" value="KAK5984307.1"/>
    <property type="molecule type" value="Genomic_DNA"/>
</dbReference>
<organism evidence="1 2">
    <name type="scientific">Trichostrongylus colubriformis</name>
    <name type="common">Black scour worm</name>
    <dbReference type="NCBI Taxonomy" id="6319"/>
    <lineage>
        <taxon>Eukaryota</taxon>
        <taxon>Metazoa</taxon>
        <taxon>Ecdysozoa</taxon>
        <taxon>Nematoda</taxon>
        <taxon>Chromadorea</taxon>
        <taxon>Rhabditida</taxon>
        <taxon>Rhabditina</taxon>
        <taxon>Rhabditomorpha</taxon>
        <taxon>Strongyloidea</taxon>
        <taxon>Trichostrongylidae</taxon>
        <taxon>Trichostrongylus</taxon>
    </lineage>
</organism>
<reference evidence="1 2" key="1">
    <citation type="submission" date="2019-10" db="EMBL/GenBank/DDBJ databases">
        <title>Assembly and Annotation for the nematode Trichostrongylus colubriformis.</title>
        <authorList>
            <person name="Martin J."/>
        </authorList>
    </citation>
    <scope>NUCLEOTIDE SEQUENCE [LARGE SCALE GENOMIC DNA]</scope>
    <source>
        <strain evidence="1">G859</strain>
        <tissue evidence="1">Whole worm</tissue>
    </source>
</reference>
<name>A0AAN8FTH2_TRICO</name>
<gene>
    <name evidence="1" type="ORF">GCK32_016522</name>
</gene>
<evidence type="ECO:0000313" key="1">
    <source>
        <dbReference type="EMBL" id="KAK5984307.1"/>
    </source>
</evidence>
<dbReference type="AlphaFoldDB" id="A0AAN8FTH2"/>
<sequence length="198" mass="22447">MLKGHAVAQRAFARIIVLYTGESNVAKHVPVDIRPASGVVIDRGETQQVSVRLRSPLSSGDWRTSHNSIVSAASTTQARRVSQLRVIVYWGEERTRRRLRCVEKITGTRHTCEGIQFTDSFVGEDPAFQPPADHPISKEDIRLFDQTLRMCIIYACSPRIGPRPSLAPESLERSLQLEDTFREKITRKPMIPDRTLRQ</sequence>